<evidence type="ECO:0000313" key="2">
    <source>
        <dbReference type="Proteomes" id="UP001151582"/>
    </source>
</evidence>
<gene>
    <name evidence="1" type="ORF">H4R34_003058</name>
</gene>
<name>A0A9W8EDH9_9FUNG</name>
<dbReference type="PANTHER" id="PTHR13109:SF7">
    <property type="entry name" value="NEUROCHONDRIN"/>
    <property type="match status" value="1"/>
</dbReference>
<sequence>MTHSPAVAKCLKLIGPTSTDEEKFAGLLLIPRMFDPNDSAALSQVLDHMDSRFVPRLLHTPADDANAQAYRETALAVIASFCSHSTLVTHTKLSSLVPDLIQLLRLALPQPDQSLVADVLPILTQLLSQPPGLSQVCTYGPDLPLLLLQVLQASVDRSAYPLISMLWKTLLSELPRLSHELGPNWLSVWAQSLYACISRLQSTDPTHQMEPLGALCEALTQIDDAGCHHIAQCYSLDLPAAVTLTTVQWLTPLNTPTNSIVFLLRAFIKLKQVLVDLFRQHKGSYELKDTGLIVASEMVRLFGNAFIAAVGAPDFPLLNSLVADAIAEGSPEPANVGATTFLAAETSTTVTKFVPLLVRVAVVELRLALDDVMLCPPDRALSELTAKRLPWLVGACCHIAEQAISTLVVADDPKAYEQPEDTTLLPRSGPTTVRLPLAYFQHMVGYTVTHLPSSDIATWFTHLKDAFRAIVEFLEDRQSRGHSTLQLLTTPEPVAAFRSLCCWLAQDVTLLQEKPDLVQLVGHVIETCAVHADAVSAVLPLMVPVVQHWESIAPKADKEPWTTEMVQQLHAMTQTLNTLLGPGWNA</sequence>
<reference evidence="1" key="1">
    <citation type="submission" date="2022-07" db="EMBL/GenBank/DDBJ databases">
        <title>Phylogenomic reconstructions and comparative analyses of Kickxellomycotina fungi.</title>
        <authorList>
            <person name="Reynolds N.K."/>
            <person name="Stajich J.E."/>
            <person name="Barry K."/>
            <person name="Grigoriev I.V."/>
            <person name="Crous P."/>
            <person name="Smith M.E."/>
        </authorList>
    </citation>
    <scope>NUCLEOTIDE SEQUENCE</scope>
    <source>
        <strain evidence="1">RSA 567</strain>
    </source>
</reference>
<dbReference type="InterPro" id="IPR008709">
    <property type="entry name" value="Neurochondrin"/>
</dbReference>
<proteinExistence type="predicted"/>
<comment type="caution">
    <text evidence="1">The sequence shown here is derived from an EMBL/GenBank/DDBJ whole genome shotgun (WGS) entry which is preliminary data.</text>
</comment>
<dbReference type="InterPro" id="IPR016024">
    <property type="entry name" value="ARM-type_fold"/>
</dbReference>
<dbReference type="PANTHER" id="PTHR13109">
    <property type="entry name" value="NEUROCHONDRIN"/>
    <property type="match status" value="1"/>
</dbReference>
<accession>A0A9W8EDH9</accession>
<dbReference type="SUPFAM" id="SSF48371">
    <property type="entry name" value="ARM repeat"/>
    <property type="match status" value="1"/>
</dbReference>
<dbReference type="AlphaFoldDB" id="A0A9W8EDH9"/>
<evidence type="ECO:0000313" key="1">
    <source>
        <dbReference type="EMBL" id="KAJ1978835.1"/>
    </source>
</evidence>
<protein>
    <recommendedName>
        <fullName evidence="3">Neurochondrin-domain-containing protein</fullName>
    </recommendedName>
</protein>
<dbReference type="OrthoDB" id="8962942at2759"/>
<dbReference type="Pfam" id="PF05536">
    <property type="entry name" value="Neurochondrin"/>
    <property type="match status" value="1"/>
</dbReference>
<evidence type="ECO:0008006" key="3">
    <source>
        <dbReference type="Google" id="ProtNLM"/>
    </source>
</evidence>
<keyword evidence="2" id="KW-1185">Reference proteome</keyword>
<organism evidence="1 2">
    <name type="scientific">Dimargaris verticillata</name>
    <dbReference type="NCBI Taxonomy" id="2761393"/>
    <lineage>
        <taxon>Eukaryota</taxon>
        <taxon>Fungi</taxon>
        <taxon>Fungi incertae sedis</taxon>
        <taxon>Zoopagomycota</taxon>
        <taxon>Kickxellomycotina</taxon>
        <taxon>Dimargaritomycetes</taxon>
        <taxon>Dimargaritales</taxon>
        <taxon>Dimargaritaceae</taxon>
        <taxon>Dimargaris</taxon>
    </lineage>
</organism>
<dbReference type="EMBL" id="JANBQB010000253">
    <property type="protein sequence ID" value="KAJ1978835.1"/>
    <property type="molecule type" value="Genomic_DNA"/>
</dbReference>
<dbReference type="Proteomes" id="UP001151582">
    <property type="component" value="Unassembled WGS sequence"/>
</dbReference>